<dbReference type="RefSeq" id="WP_091640577.1">
    <property type="nucleotide sequence ID" value="NZ_FOEG01000002.1"/>
</dbReference>
<accession>A0A1H8RKB8</accession>
<name>A0A1H8RKB8_9GAMM</name>
<protein>
    <submittedName>
        <fullName evidence="1">Uncharacterized protein</fullName>
    </submittedName>
</protein>
<gene>
    <name evidence="1" type="ORF">SAMN04488052_10283</name>
</gene>
<keyword evidence="2" id="KW-1185">Reference proteome</keyword>
<dbReference type="STRING" id="406100.SAMN04488052_10283"/>
<sequence>MKFMRVARLDDTDEHVYENAARVGEPAVPGSFVFTFSDRDPTLFEGKEKQAFRHGFLGTRSFGWATVVVVDDIEEGEYKSVIESLAHHFVSEYGAPSMEAALPVARQEAEYAAGLCEHEVNTLLAVERAADEDGIHEAFKTVQPRADWEGEGQPVRVWDFFRDE</sequence>
<reference evidence="1 2" key="1">
    <citation type="submission" date="2016-10" db="EMBL/GenBank/DDBJ databases">
        <authorList>
            <person name="de Groot N.N."/>
        </authorList>
    </citation>
    <scope>NUCLEOTIDE SEQUENCE [LARGE SCALE GENOMIC DNA]</scope>
    <source>
        <strain evidence="1 2">CGMCC 1.6291</strain>
    </source>
</reference>
<dbReference type="OrthoDB" id="7355897at2"/>
<dbReference type="EMBL" id="FOEG01000002">
    <property type="protein sequence ID" value="SEO66840.1"/>
    <property type="molecule type" value="Genomic_DNA"/>
</dbReference>
<dbReference type="AlphaFoldDB" id="A0A1H8RKB8"/>
<proteinExistence type="predicted"/>
<dbReference type="Proteomes" id="UP000199657">
    <property type="component" value="Unassembled WGS sequence"/>
</dbReference>
<evidence type="ECO:0000313" key="1">
    <source>
        <dbReference type="EMBL" id="SEO66840.1"/>
    </source>
</evidence>
<dbReference type="InterPro" id="IPR045442">
    <property type="entry name" value="DUF6505"/>
</dbReference>
<evidence type="ECO:0000313" key="2">
    <source>
        <dbReference type="Proteomes" id="UP000199657"/>
    </source>
</evidence>
<dbReference type="Pfam" id="PF20115">
    <property type="entry name" value="DUF6505"/>
    <property type="match status" value="1"/>
</dbReference>
<organism evidence="1 2">
    <name type="scientific">Aquisalimonas asiatica</name>
    <dbReference type="NCBI Taxonomy" id="406100"/>
    <lineage>
        <taxon>Bacteria</taxon>
        <taxon>Pseudomonadati</taxon>
        <taxon>Pseudomonadota</taxon>
        <taxon>Gammaproteobacteria</taxon>
        <taxon>Chromatiales</taxon>
        <taxon>Ectothiorhodospiraceae</taxon>
        <taxon>Aquisalimonas</taxon>
    </lineage>
</organism>